<keyword evidence="1" id="KW-1133">Transmembrane helix</keyword>
<feature type="transmembrane region" description="Helical" evidence="1">
    <location>
        <begin position="90"/>
        <end position="108"/>
    </location>
</feature>
<keyword evidence="1" id="KW-0472">Membrane</keyword>
<reference evidence="2 3" key="1">
    <citation type="submission" date="2018-11" db="EMBL/GenBank/DDBJ databases">
        <authorList>
            <consortium name="Pathogen Informatics"/>
        </authorList>
    </citation>
    <scope>NUCLEOTIDE SEQUENCE [LARGE SCALE GENOMIC DNA]</scope>
</reference>
<evidence type="ECO:0000313" key="2">
    <source>
        <dbReference type="EMBL" id="VDN09517.1"/>
    </source>
</evidence>
<gene>
    <name evidence="2" type="ORF">DILT_LOCUS5348</name>
</gene>
<dbReference type="EMBL" id="UYRU01047222">
    <property type="protein sequence ID" value="VDN09517.1"/>
    <property type="molecule type" value="Genomic_DNA"/>
</dbReference>
<protein>
    <submittedName>
        <fullName evidence="2">Uncharacterized protein</fullName>
    </submittedName>
</protein>
<accession>A0A3P7LCA3</accession>
<keyword evidence="1" id="KW-0812">Transmembrane</keyword>
<dbReference type="OrthoDB" id="6284960at2759"/>
<organism evidence="2 3">
    <name type="scientific">Dibothriocephalus latus</name>
    <name type="common">Fish tapeworm</name>
    <name type="synonym">Diphyllobothrium latum</name>
    <dbReference type="NCBI Taxonomy" id="60516"/>
    <lineage>
        <taxon>Eukaryota</taxon>
        <taxon>Metazoa</taxon>
        <taxon>Spiralia</taxon>
        <taxon>Lophotrochozoa</taxon>
        <taxon>Platyhelminthes</taxon>
        <taxon>Cestoda</taxon>
        <taxon>Eucestoda</taxon>
        <taxon>Diphyllobothriidea</taxon>
        <taxon>Diphyllobothriidae</taxon>
        <taxon>Dibothriocephalus</taxon>
    </lineage>
</organism>
<evidence type="ECO:0000313" key="3">
    <source>
        <dbReference type="Proteomes" id="UP000281553"/>
    </source>
</evidence>
<keyword evidence="3" id="KW-1185">Reference proteome</keyword>
<dbReference type="AlphaFoldDB" id="A0A3P7LCA3"/>
<name>A0A3P7LCA3_DIBLA</name>
<dbReference type="Proteomes" id="UP000281553">
    <property type="component" value="Unassembled WGS sequence"/>
</dbReference>
<evidence type="ECO:0000256" key="1">
    <source>
        <dbReference type="SAM" id="Phobius"/>
    </source>
</evidence>
<sequence length="170" mass="18527">MAAVLGPSVSVAGEETSLSAGLPRRLSLFLGQYPPGGKIRKSTDGLDKTVTGAAIEEDQTAVSESSTVVQWCFVGLGLAHFSIAFWTRTWVMQLTLLVGFLSLLIYLASRANLPEKLSHLWEAVYSLPVRSQTAPPGSLRDVLVPSVLKTTWRHVLRYERRVGCCLCPPT</sequence>
<proteinExistence type="predicted"/>